<feature type="transmembrane region" description="Helical" evidence="1">
    <location>
        <begin position="172"/>
        <end position="197"/>
    </location>
</feature>
<proteinExistence type="predicted"/>
<protein>
    <submittedName>
        <fullName evidence="2">Uncharacterized protein</fullName>
    </submittedName>
</protein>
<accession>A0AAX6N0P5</accession>
<gene>
    <name evidence="2" type="ORF">Daesc_001240</name>
</gene>
<evidence type="ECO:0000256" key="1">
    <source>
        <dbReference type="SAM" id="Phobius"/>
    </source>
</evidence>
<keyword evidence="1" id="KW-0812">Transmembrane</keyword>
<dbReference type="EMBL" id="JBANMG010000001">
    <property type="protein sequence ID" value="KAK6958439.1"/>
    <property type="molecule type" value="Genomic_DNA"/>
</dbReference>
<evidence type="ECO:0000313" key="3">
    <source>
        <dbReference type="Proteomes" id="UP001369815"/>
    </source>
</evidence>
<reference evidence="2 3" key="1">
    <citation type="journal article" date="2024" name="Front Chem Biol">
        <title>Unveiling the potential of Daldinia eschscholtzii MFLUCC 19-0629 through bioactivity and bioinformatics studies for enhanced sustainable agriculture production.</title>
        <authorList>
            <person name="Brooks S."/>
            <person name="Weaver J.A."/>
            <person name="Klomchit A."/>
            <person name="Alharthi S.A."/>
            <person name="Onlamun T."/>
            <person name="Nurani R."/>
            <person name="Vong T.K."/>
            <person name="Alberti F."/>
            <person name="Greco C."/>
        </authorList>
    </citation>
    <scope>NUCLEOTIDE SEQUENCE [LARGE SCALE GENOMIC DNA]</scope>
    <source>
        <strain evidence="2">MFLUCC 19-0629</strain>
    </source>
</reference>
<keyword evidence="1" id="KW-0472">Membrane</keyword>
<evidence type="ECO:0000313" key="2">
    <source>
        <dbReference type="EMBL" id="KAK6958439.1"/>
    </source>
</evidence>
<comment type="caution">
    <text evidence="2">The sequence shown here is derived from an EMBL/GenBank/DDBJ whole genome shotgun (WGS) entry which is preliminary data.</text>
</comment>
<organism evidence="2 3">
    <name type="scientific">Daldinia eschscholtzii</name>
    <dbReference type="NCBI Taxonomy" id="292717"/>
    <lineage>
        <taxon>Eukaryota</taxon>
        <taxon>Fungi</taxon>
        <taxon>Dikarya</taxon>
        <taxon>Ascomycota</taxon>
        <taxon>Pezizomycotina</taxon>
        <taxon>Sordariomycetes</taxon>
        <taxon>Xylariomycetidae</taxon>
        <taxon>Xylariales</taxon>
        <taxon>Hypoxylaceae</taxon>
        <taxon>Daldinia</taxon>
    </lineage>
</organism>
<dbReference type="AlphaFoldDB" id="A0AAX6N0P5"/>
<sequence length="209" mass="22915">MPSDGIPLSETVLTARYASPHSGGNANSDPVIYALILEDKNYEISWKVSGRNAEVPVRVRWAQGERSSWEINTTSTHFIFNPRAILSSFPMSTAPNLTVEEAEHNAWKDMTNIITIDQPSLRDDSEGSASASASHAPFDTSDQFVVAVGATERFLKAQYEIGRRDDYNKWKLGVGIGVGLGVPILMAITALSTWVVLKKGASRNQEFSK</sequence>
<name>A0AAX6N0P5_9PEZI</name>
<dbReference type="Proteomes" id="UP001369815">
    <property type="component" value="Unassembled WGS sequence"/>
</dbReference>
<keyword evidence="3" id="KW-1185">Reference proteome</keyword>
<keyword evidence="1" id="KW-1133">Transmembrane helix</keyword>